<keyword evidence="3 7" id="KW-0995">Kinetochore</keyword>
<dbReference type="GeneID" id="11531383"/>
<organism evidence="8 9">
    <name type="scientific">Tetrapisispora phaffii (strain ATCC 24235 / CBS 4417 / NBRC 1672 / NRRL Y-8282 / UCD 70-5)</name>
    <name type="common">Yeast</name>
    <name type="synonym">Fabospora phaffii</name>
    <dbReference type="NCBI Taxonomy" id="1071381"/>
    <lineage>
        <taxon>Eukaryota</taxon>
        <taxon>Fungi</taxon>
        <taxon>Dikarya</taxon>
        <taxon>Ascomycota</taxon>
        <taxon>Saccharomycotina</taxon>
        <taxon>Saccharomycetes</taxon>
        <taxon>Saccharomycetales</taxon>
        <taxon>Saccharomycetaceae</taxon>
        <taxon>Tetrapisispora</taxon>
    </lineage>
</organism>
<protein>
    <recommendedName>
        <fullName evidence="7">Spindle pole body component KRE28</fullName>
    </recommendedName>
</protein>
<evidence type="ECO:0000256" key="1">
    <source>
        <dbReference type="ARBA" id="ARBA00006965"/>
    </source>
</evidence>
<name>G8BU99_TETPH</name>
<accession>G8BU99</accession>
<dbReference type="Pfam" id="PF17097">
    <property type="entry name" value="Kre28"/>
    <property type="match status" value="1"/>
</dbReference>
<feature type="coiled-coil region" evidence="7">
    <location>
        <begin position="6"/>
        <end position="33"/>
    </location>
</feature>
<comment type="function">
    <text evidence="7">Acts as a component of the outer kinetochore KNL1 complex that facilitates microtubule-kinetochore interactions and the spindle assembly checkpoint. Kinetochores, consisting of a centromere-associated inner segment and a microtubule-contacting outer segment, play a crucial role in chromosome segregation by mediating the physical connection between centromeric DNA and spindle microtubules. The outer kinetochore is made up of the ten-subunit KMN network, comprising the MIS12, NDC80 and KNL1 complexes, and auxiliary microtubule-associated components; together they connect the outer kinetochore with the inner kinetochore, bind microtubules, and mediate interactions with mitotic checkpoint proteins that delay anaphase until chromosomes are bioriented on the spindle.</text>
</comment>
<reference evidence="8 9" key="1">
    <citation type="journal article" date="2011" name="Proc. Natl. Acad. Sci. U.S.A.">
        <title>Evolutionary erosion of yeast sex chromosomes by mating-type switching accidents.</title>
        <authorList>
            <person name="Gordon J.L."/>
            <person name="Armisen D."/>
            <person name="Proux-Wera E."/>
            <person name="Oheigeartaigh S.S."/>
            <person name="Byrne K.P."/>
            <person name="Wolfe K.H."/>
        </authorList>
    </citation>
    <scope>NUCLEOTIDE SEQUENCE [LARGE SCALE GENOMIC DNA]</scope>
    <source>
        <strain evidence="9">ATCC 24235 / CBS 4417 / NBRC 1672 / NRRL Y-8282 / UCD 70-5</strain>
    </source>
</reference>
<keyword evidence="5 7" id="KW-0539">Nucleus</keyword>
<dbReference type="OMA" id="GNEIDEC"/>
<evidence type="ECO:0000256" key="7">
    <source>
        <dbReference type="RuleBase" id="RU362143"/>
    </source>
</evidence>
<evidence type="ECO:0000256" key="3">
    <source>
        <dbReference type="ARBA" id="ARBA00022838"/>
    </source>
</evidence>
<comment type="subcellular location">
    <subcellularLocation>
        <location evidence="7">Nucleus</location>
    </subcellularLocation>
    <subcellularLocation>
        <location evidence="7">Chromosome</location>
        <location evidence="7">Centromere</location>
        <location evidence="7">Kinetochore</location>
    </subcellularLocation>
</comment>
<evidence type="ECO:0000313" key="8">
    <source>
        <dbReference type="EMBL" id="CCE63477.1"/>
    </source>
</evidence>
<evidence type="ECO:0000256" key="2">
    <source>
        <dbReference type="ARBA" id="ARBA00022454"/>
    </source>
</evidence>
<evidence type="ECO:0000256" key="4">
    <source>
        <dbReference type="ARBA" id="ARBA00023054"/>
    </source>
</evidence>
<gene>
    <name evidence="8" type="primary">TPHA0E03880</name>
    <name evidence="7" type="synonym">KRE28</name>
    <name evidence="8" type="ordered locus">TPHA_0E03880</name>
</gene>
<dbReference type="GO" id="GO:0005634">
    <property type="term" value="C:nucleus"/>
    <property type="evidence" value="ECO:0007669"/>
    <property type="project" value="UniProtKB-SubCell"/>
</dbReference>
<dbReference type="OrthoDB" id="4065660at2759"/>
<dbReference type="EMBL" id="HE612860">
    <property type="protein sequence ID" value="CCE63477.1"/>
    <property type="molecule type" value="Genomic_DNA"/>
</dbReference>
<evidence type="ECO:0000256" key="6">
    <source>
        <dbReference type="ARBA" id="ARBA00023328"/>
    </source>
</evidence>
<dbReference type="GO" id="GO:0000776">
    <property type="term" value="C:kinetochore"/>
    <property type="evidence" value="ECO:0007669"/>
    <property type="project" value="UniProtKB-KW"/>
</dbReference>
<dbReference type="RefSeq" id="XP_003685911.1">
    <property type="nucleotide sequence ID" value="XM_003685863.1"/>
</dbReference>
<dbReference type="HOGENOM" id="CLU_062083_0_0_1"/>
<dbReference type="STRING" id="1071381.G8BU99"/>
<keyword evidence="2 7" id="KW-0158">Chromosome</keyword>
<comment type="similarity">
    <text evidence="1 7">Belongs to the KRE28 family.</text>
</comment>
<feature type="coiled-coil region" evidence="7">
    <location>
        <begin position="142"/>
        <end position="172"/>
    </location>
</feature>
<dbReference type="Proteomes" id="UP000005666">
    <property type="component" value="Chromosome 5"/>
</dbReference>
<keyword evidence="6 7" id="KW-0137">Centromere</keyword>
<proteinExistence type="inferred from homology"/>
<evidence type="ECO:0000313" key="9">
    <source>
        <dbReference type="Proteomes" id="UP000005666"/>
    </source>
</evidence>
<dbReference type="KEGG" id="tpf:TPHA_0E03880"/>
<dbReference type="eggNOG" id="ENOG502S19U">
    <property type="taxonomic scope" value="Eukaryota"/>
</dbReference>
<keyword evidence="4 7" id="KW-0175">Coiled coil</keyword>
<keyword evidence="9" id="KW-1185">Reference proteome</keyword>
<evidence type="ECO:0000256" key="5">
    <source>
        <dbReference type="ARBA" id="ARBA00023242"/>
    </source>
</evidence>
<sequence>MEVRPVTTFKNELRNIEETVTQASTEVLNEQEQRYQTTINEITQSIVSVSNGQDFIKLYKGDQQLSDVIDENESLVIDPRNLKDNLLKVNKLVELLKLTYLEKDTLDYFLRYTLTSTNLLALESEDDPKFLELQKQVASMEQNALIDKLQSVENAKEEILNKNKELSMKQDQINNMYLDTTGIIDDCWEMLDELETLKRLQNENTISNKDAAPDNKVEKDNDAEIIKETYEEWQTLKMVKSLENKLNSELAQVQQIRDEKNLNSDMKSKGNFDTNEVLTVQGETLTKLIRLWNNYFLPSSNLPNSEEKTQSKLRLEIFPQTRKFQFNLSNKYVVVFELNDDVKNSVKDIRFFEKNADSMVENFKLRSEYLNKFNKPISNHEIFWVMEDILRNVI</sequence>
<dbReference type="AlphaFoldDB" id="G8BU99"/>
<dbReference type="InterPro" id="IPR031361">
    <property type="entry name" value="Kre28"/>
</dbReference>